<comment type="function">
    <text evidence="4">Repressor of jasmonate responses.</text>
</comment>
<evidence type="ECO:0000256" key="2">
    <source>
        <dbReference type="ARBA" id="ARBA00022819"/>
    </source>
</evidence>
<dbReference type="SMART" id="SM00979">
    <property type="entry name" value="TIFY"/>
    <property type="match status" value="1"/>
</dbReference>
<dbReference type="OrthoDB" id="1914366at2759"/>
<keyword evidence="8" id="KW-1185">Reference proteome</keyword>
<dbReference type="InterPro" id="IPR018467">
    <property type="entry name" value="CCT_CS"/>
</dbReference>
<comment type="similarity">
    <text evidence="1 4">Belongs to the TIFY/JAZ family.</text>
</comment>
<proteinExistence type="inferred from homology"/>
<dbReference type="EMBL" id="CP097510">
    <property type="protein sequence ID" value="URE27206.1"/>
    <property type="molecule type" value="Genomic_DNA"/>
</dbReference>
<evidence type="ECO:0000256" key="3">
    <source>
        <dbReference type="ARBA" id="ARBA00022843"/>
    </source>
</evidence>
<evidence type="ECO:0000256" key="5">
    <source>
        <dbReference type="SAM" id="MobiDB-lite"/>
    </source>
</evidence>
<dbReference type="InterPro" id="IPR010399">
    <property type="entry name" value="Tify_dom"/>
</dbReference>
<organism evidence="7 8">
    <name type="scientific">Musa troglodytarum</name>
    <name type="common">fe'i banana</name>
    <dbReference type="NCBI Taxonomy" id="320322"/>
    <lineage>
        <taxon>Eukaryota</taxon>
        <taxon>Viridiplantae</taxon>
        <taxon>Streptophyta</taxon>
        <taxon>Embryophyta</taxon>
        <taxon>Tracheophyta</taxon>
        <taxon>Spermatophyta</taxon>
        <taxon>Magnoliopsida</taxon>
        <taxon>Liliopsida</taxon>
        <taxon>Zingiberales</taxon>
        <taxon>Musaceae</taxon>
        <taxon>Musa</taxon>
    </lineage>
</organism>
<sequence>MGAPLSVGRSRGSRLSPYSLTEEGGRKLRPCHAVLVATYRRSRPLASHLRGRDWQLLATSIGRLIFLLLTRKTSSHRGSSQLESFVHGSPRPSTSAVISAAPLRSINGPFLTSPPHASNAHSATRLSLVVGIARCPVPPQLQSRAKLSAISRIDPQLLRRVIASTLPPPSGQLFPSPPPLPILDPSCRSVATAESDSSSAPLTIFYNGTVSVFDLAQDKAEAVIKLAERTVDCRLLERLNEELLPIPRKKSLQRFLEKRQQRLTAMAPYTADHEAASAKTTALDLSTDPTSDATPRFAIIGGAKTIVQNTN</sequence>
<dbReference type="GO" id="GO:2000022">
    <property type="term" value="P:regulation of jasmonic acid mediated signaling pathway"/>
    <property type="evidence" value="ECO:0007669"/>
    <property type="project" value="UniProtKB-UniRule"/>
</dbReference>
<evidence type="ECO:0000256" key="4">
    <source>
        <dbReference type="RuleBase" id="RU369065"/>
    </source>
</evidence>
<dbReference type="PROSITE" id="PS51320">
    <property type="entry name" value="TIFY"/>
    <property type="match status" value="1"/>
</dbReference>
<accession>A0A9E7H461</accession>
<gene>
    <name evidence="7" type="ORF">MUK42_14675</name>
</gene>
<dbReference type="GO" id="GO:0031347">
    <property type="term" value="P:regulation of defense response"/>
    <property type="evidence" value="ECO:0007669"/>
    <property type="project" value="UniProtKB-UniRule"/>
</dbReference>
<dbReference type="PANTHER" id="PTHR33077:SF5">
    <property type="entry name" value="PROTEIN TIFY 9"/>
    <property type="match status" value="1"/>
</dbReference>
<dbReference type="Pfam" id="PF06200">
    <property type="entry name" value="tify"/>
    <property type="match status" value="1"/>
</dbReference>
<dbReference type="PANTHER" id="PTHR33077">
    <property type="entry name" value="PROTEIN TIFY 4A-RELATED-RELATED"/>
    <property type="match status" value="1"/>
</dbReference>
<protein>
    <recommendedName>
        <fullName evidence="4">Protein TIFY</fullName>
    </recommendedName>
    <alternativeName>
        <fullName evidence="4">Jasmonate ZIM domain-containing protein</fullName>
    </alternativeName>
</protein>
<evidence type="ECO:0000313" key="7">
    <source>
        <dbReference type="EMBL" id="URE27206.1"/>
    </source>
</evidence>
<feature type="region of interest" description="Disordered" evidence="5">
    <location>
        <begin position="1"/>
        <end position="23"/>
    </location>
</feature>
<evidence type="ECO:0000259" key="6">
    <source>
        <dbReference type="PROSITE" id="PS51320"/>
    </source>
</evidence>
<feature type="domain" description="Tify" evidence="6">
    <location>
        <begin position="195"/>
        <end position="229"/>
    </location>
</feature>
<keyword evidence="4" id="KW-0539">Nucleus</keyword>
<name>A0A9E7H461_9LILI</name>
<keyword evidence="2 4" id="KW-1184">Jasmonic acid signaling pathway</keyword>
<dbReference type="Proteomes" id="UP001055439">
    <property type="component" value="Chromosome 8"/>
</dbReference>
<dbReference type="AlphaFoldDB" id="A0A9E7H461"/>
<dbReference type="GO" id="GO:0009611">
    <property type="term" value="P:response to wounding"/>
    <property type="evidence" value="ECO:0007669"/>
    <property type="project" value="UniProtKB-UniRule"/>
</dbReference>
<evidence type="ECO:0000313" key="8">
    <source>
        <dbReference type="Proteomes" id="UP001055439"/>
    </source>
</evidence>
<dbReference type="InterPro" id="IPR040390">
    <property type="entry name" value="TIFY/JAZ"/>
</dbReference>
<dbReference type="Pfam" id="PF09425">
    <property type="entry name" value="Jas_motif"/>
    <property type="match status" value="1"/>
</dbReference>
<comment type="subcellular location">
    <subcellularLocation>
        <location evidence="4">Nucleus</location>
    </subcellularLocation>
</comment>
<evidence type="ECO:0000256" key="1">
    <source>
        <dbReference type="ARBA" id="ARBA00008614"/>
    </source>
</evidence>
<dbReference type="GO" id="GO:0005634">
    <property type="term" value="C:nucleus"/>
    <property type="evidence" value="ECO:0007669"/>
    <property type="project" value="UniProtKB-SubCell"/>
</dbReference>
<keyword evidence="3" id="KW-0832">Ubl conjugation</keyword>
<reference evidence="7" key="1">
    <citation type="submission" date="2022-05" db="EMBL/GenBank/DDBJ databases">
        <title>The Musa troglodytarum L. genome provides insights into the mechanism of non-climacteric behaviour and enrichment of carotenoids.</title>
        <authorList>
            <person name="Wang J."/>
        </authorList>
    </citation>
    <scope>NUCLEOTIDE SEQUENCE</scope>
    <source>
        <tissue evidence="7">Leaf</tissue>
    </source>
</reference>
<comment type="domain">
    <text evidence="4">The jas domain is required for interaction with COI1.</text>
</comment>
<feature type="compositionally biased region" description="Low complexity" evidence="5">
    <location>
        <begin position="1"/>
        <end position="16"/>
    </location>
</feature>